<gene>
    <name evidence="11" type="ORF">THMIRHAS_20820</name>
</gene>
<dbReference type="GO" id="GO:0006935">
    <property type="term" value="P:chemotaxis"/>
    <property type="evidence" value="ECO:0007669"/>
    <property type="project" value="InterPro"/>
</dbReference>
<evidence type="ECO:0000256" key="6">
    <source>
        <dbReference type="ARBA" id="ARBA00022779"/>
    </source>
</evidence>
<dbReference type="Proteomes" id="UP000501726">
    <property type="component" value="Chromosome"/>
</dbReference>
<keyword evidence="6" id="KW-0283">Flagellar rotation</keyword>
<dbReference type="Pfam" id="PF01618">
    <property type="entry name" value="MotA_ExbB"/>
    <property type="match status" value="1"/>
</dbReference>
<keyword evidence="8 9" id="KW-0472">Membrane</keyword>
<feature type="transmembrane region" description="Helical" evidence="9">
    <location>
        <begin position="186"/>
        <end position="208"/>
    </location>
</feature>
<evidence type="ECO:0000313" key="12">
    <source>
        <dbReference type="Proteomes" id="UP000501726"/>
    </source>
</evidence>
<dbReference type="PROSITE" id="PS01307">
    <property type="entry name" value="MOTA"/>
    <property type="match status" value="1"/>
</dbReference>
<feature type="transmembrane region" description="Helical" evidence="9">
    <location>
        <begin position="7"/>
        <end position="24"/>
    </location>
</feature>
<dbReference type="GO" id="GO:0005886">
    <property type="term" value="C:plasma membrane"/>
    <property type="evidence" value="ECO:0007669"/>
    <property type="project" value="UniProtKB-SubCell"/>
</dbReference>
<dbReference type="PANTHER" id="PTHR30433">
    <property type="entry name" value="CHEMOTAXIS PROTEIN MOTA"/>
    <property type="match status" value="1"/>
</dbReference>
<dbReference type="AlphaFoldDB" id="A0A6F8PX62"/>
<keyword evidence="7 9" id="KW-1133">Transmembrane helix</keyword>
<name>A0A6F8PX62_9GAMM</name>
<comment type="subcellular location">
    <subcellularLocation>
        <location evidence="1">Cell membrane</location>
        <topology evidence="1">Multi-pass membrane protein</topology>
    </subcellularLocation>
</comment>
<dbReference type="RefSeq" id="WP_173273629.1">
    <property type="nucleotide sequence ID" value="NZ_AP021889.1"/>
</dbReference>
<keyword evidence="5 9" id="KW-0812">Transmembrane</keyword>
<proteinExistence type="inferred from homology"/>
<keyword evidence="3" id="KW-0813">Transport</keyword>
<dbReference type="EMBL" id="AP021889">
    <property type="protein sequence ID" value="BBP46709.1"/>
    <property type="molecule type" value="Genomic_DNA"/>
</dbReference>
<evidence type="ECO:0000256" key="4">
    <source>
        <dbReference type="ARBA" id="ARBA00022475"/>
    </source>
</evidence>
<keyword evidence="11" id="KW-0969">Cilium</keyword>
<dbReference type="InterPro" id="IPR000540">
    <property type="entry name" value="Flag_MotA_CS"/>
</dbReference>
<sequence length="264" mass="28931">MNISVSALFGFILGMGLFIAAIILNTDNYLMFFSLSSLLMVAGGTIAAAMISYDGRYVALAFKEMGSTIINSNVSAVKLYEDVGILIDWSKIIRSQGLIRLEKVIEMPEEGQSFLNQSFIFLLSGYKGSHLNNLLQHSRESIYESNMRPAKVLLTMAATAPAFGMVGTLVGLIIMLNSMEGDPSKIGSGLAVALLTTLYGVLMAQLILKPAARKLEHKQDLEAQRNQILTEGIVLLSEGASPSLIEDTMNSYLHPRFQFRRAER</sequence>
<evidence type="ECO:0000256" key="1">
    <source>
        <dbReference type="ARBA" id="ARBA00004651"/>
    </source>
</evidence>
<evidence type="ECO:0000259" key="10">
    <source>
        <dbReference type="Pfam" id="PF01618"/>
    </source>
</evidence>
<evidence type="ECO:0000256" key="5">
    <source>
        <dbReference type="ARBA" id="ARBA00022692"/>
    </source>
</evidence>
<evidence type="ECO:0000256" key="2">
    <source>
        <dbReference type="ARBA" id="ARBA00008038"/>
    </source>
</evidence>
<evidence type="ECO:0000256" key="9">
    <source>
        <dbReference type="SAM" id="Phobius"/>
    </source>
</evidence>
<keyword evidence="12" id="KW-1185">Reference proteome</keyword>
<protein>
    <submittedName>
        <fullName evidence="11">Flagellar motor protein MotA</fullName>
    </submittedName>
</protein>
<evidence type="ECO:0000256" key="8">
    <source>
        <dbReference type="ARBA" id="ARBA00023136"/>
    </source>
</evidence>
<dbReference type="KEGG" id="tse:THMIRHAS_20820"/>
<feature type="transmembrane region" description="Helical" evidence="9">
    <location>
        <begin position="152"/>
        <end position="174"/>
    </location>
</feature>
<feature type="domain" description="MotA/TolQ/ExbB proton channel" evidence="10">
    <location>
        <begin position="130"/>
        <end position="225"/>
    </location>
</feature>
<organism evidence="11 12">
    <name type="scientific">Thiosulfatimonas sediminis</name>
    <dbReference type="NCBI Taxonomy" id="2675054"/>
    <lineage>
        <taxon>Bacteria</taxon>
        <taxon>Pseudomonadati</taxon>
        <taxon>Pseudomonadota</taxon>
        <taxon>Gammaproteobacteria</taxon>
        <taxon>Thiotrichales</taxon>
        <taxon>Piscirickettsiaceae</taxon>
        <taxon>Thiosulfatimonas</taxon>
    </lineage>
</organism>
<accession>A0A6F8PX62</accession>
<evidence type="ECO:0000313" key="11">
    <source>
        <dbReference type="EMBL" id="BBP46709.1"/>
    </source>
</evidence>
<evidence type="ECO:0000256" key="7">
    <source>
        <dbReference type="ARBA" id="ARBA00022989"/>
    </source>
</evidence>
<dbReference type="InterPro" id="IPR047055">
    <property type="entry name" value="MotA-like"/>
</dbReference>
<dbReference type="InterPro" id="IPR002898">
    <property type="entry name" value="MotA_ExbB_proton_chnl"/>
</dbReference>
<keyword evidence="4" id="KW-1003">Cell membrane</keyword>
<keyword evidence="11" id="KW-0282">Flagellum</keyword>
<evidence type="ECO:0000256" key="3">
    <source>
        <dbReference type="ARBA" id="ARBA00022448"/>
    </source>
</evidence>
<comment type="similarity">
    <text evidence="2">Belongs to the MotA family.</text>
</comment>
<dbReference type="GO" id="GO:0071978">
    <property type="term" value="P:bacterial-type flagellum-dependent swarming motility"/>
    <property type="evidence" value="ECO:0007669"/>
    <property type="project" value="InterPro"/>
</dbReference>
<feature type="transmembrane region" description="Helical" evidence="9">
    <location>
        <begin position="30"/>
        <end position="53"/>
    </location>
</feature>
<keyword evidence="11" id="KW-0966">Cell projection</keyword>
<reference evidence="12" key="1">
    <citation type="submission" date="2019-11" db="EMBL/GenBank/DDBJ databases">
        <title>Isolation and characterization of two novel species in the genus Thiomicrorhabdus.</title>
        <authorList>
            <person name="Mochizuki J."/>
            <person name="Kojima H."/>
            <person name="Fukui M."/>
        </authorList>
    </citation>
    <scope>NUCLEOTIDE SEQUENCE [LARGE SCALE GENOMIC DNA]</scope>
    <source>
        <strain evidence="12">aks77</strain>
    </source>
</reference>